<feature type="compositionally biased region" description="Basic and acidic residues" evidence="4">
    <location>
        <begin position="1"/>
        <end position="11"/>
    </location>
</feature>
<dbReference type="Pfam" id="PF13649">
    <property type="entry name" value="Methyltransf_25"/>
    <property type="match status" value="1"/>
</dbReference>
<comment type="caution">
    <text evidence="6">The sequence shown here is derived from an EMBL/GenBank/DDBJ whole genome shotgun (WGS) entry which is preliminary data.</text>
</comment>
<dbReference type="SUPFAM" id="SSF56059">
    <property type="entry name" value="Glutathione synthetase ATP-binding domain-like"/>
    <property type="match status" value="1"/>
</dbReference>
<sequence>MNQKTTSDKPPQRRKNGKDRKVFLGPVPDLEEHVRPDWWSRIFNYLYLKTDGDVVDDLNITTREITQFLDILKLSAEDRILDLCCGQGRHSLELARRNFKNIEGLDRSHYLIQKAKARAKKEDMNIKFREGDARKIPSPSDSFDAVTILGNSFGYFETIQDDLRVLKEVFRVLKPWGKLLIEITDGEYLRKHFQSRSWEWIDKKHFVCRERSLSLDKQRLISREIISHVEKGMITDQFYAERLYSKESLTRLLETAGFSDITFHGQISPDSKRNQDLGMMERCIIVTTVTKKEWTPVKKKLKKELKNVVVILGDPQKADLLKPSTIFDDDDFYTIDQLKSGLKELKNFNFTYLNNHDTLIQDLIKAKEKINFAFNLCDEGYYNDAQKELHIPSLLEMLGIAYTGSGPQCLAYCYDKSLVRGIAREMEIPVPEAFFIKPEDTTFELPFGFPVIAKPNFGDSSFGITQMCVANSFEELVNAISEIREKFGYDKPILIEELLTGKDLSVGIIGNPPEPYTVLPIIMADYSSLPENLPQICGYESKWLPESPYWNIKSTAADLSEDVEKFIIGCCLKLSERLECKDYCRFDWRVDANGTPKLLEVNPNPGWCWDGHLVKMAEITGTSYGETLKMILQATEQRLGIK</sequence>
<reference evidence="6 7" key="1">
    <citation type="journal article" date="2016" name="Nat. Commun.">
        <title>Thousands of microbial genomes shed light on interconnected biogeochemical processes in an aquifer system.</title>
        <authorList>
            <person name="Anantharaman K."/>
            <person name="Brown C.T."/>
            <person name="Hug L.A."/>
            <person name="Sharon I."/>
            <person name="Castelle C.J."/>
            <person name="Probst A.J."/>
            <person name="Thomas B.C."/>
            <person name="Singh A."/>
            <person name="Wilkins M.J."/>
            <person name="Karaoz U."/>
            <person name="Brodie E.L."/>
            <person name="Williams K.H."/>
            <person name="Hubbard S.S."/>
            <person name="Banfield J.F."/>
        </authorList>
    </citation>
    <scope>NUCLEOTIDE SEQUENCE [LARGE SCALE GENOMIC DNA]</scope>
</reference>
<dbReference type="InterPro" id="IPR013815">
    <property type="entry name" value="ATP_grasp_subdomain_1"/>
</dbReference>
<dbReference type="Pfam" id="PF07478">
    <property type="entry name" value="Dala_Dala_lig_C"/>
    <property type="match status" value="1"/>
</dbReference>
<dbReference type="Gene3D" id="2.20.25.110">
    <property type="entry name" value="S-adenosyl-L-methionine-dependent methyltransferases"/>
    <property type="match status" value="1"/>
</dbReference>
<comment type="similarity">
    <text evidence="1">Belongs to the D-alanine--D-alanine ligase family.</text>
</comment>
<dbReference type="InterPro" id="IPR029063">
    <property type="entry name" value="SAM-dependent_MTases_sf"/>
</dbReference>
<dbReference type="FunFam" id="3.30.470.20:FF:000105">
    <property type="entry name" value="Predicted protein"/>
    <property type="match status" value="1"/>
</dbReference>
<dbReference type="CDD" id="cd02440">
    <property type="entry name" value="AdoMet_MTases"/>
    <property type="match status" value="1"/>
</dbReference>
<dbReference type="GO" id="GO:0008716">
    <property type="term" value="F:D-alanine-D-alanine ligase activity"/>
    <property type="evidence" value="ECO:0007669"/>
    <property type="project" value="InterPro"/>
</dbReference>
<dbReference type="SUPFAM" id="SSF53335">
    <property type="entry name" value="S-adenosyl-L-methionine-dependent methyltransferases"/>
    <property type="match status" value="1"/>
</dbReference>
<keyword evidence="3" id="KW-0547">Nucleotide-binding</keyword>
<dbReference type="InterPro" id="IPR011095">
    <property type="entry name" value="Dala_Dala_lig_C"/>
</dbReference>
<dbReference type="InterPro" id="IPR011761">
    <property type="entry name" value="ATP-grasp"/>
</dbReference>
<organism evidence="6 7">
    <name type="scientific">Candidatus Sediminicultor quintus</name>
    <dbReference type="NCBI Taxonomy" id="1797291"/>
    <lineage>
        <taxon>Bacteria</taxon>
        <taxon>Pseudomonadati</taxon>
        <taxon>Atribacterota</taxon>
        <taxon>Candidatus Phoenicimicrobiia</taxon>
        <taxon>Candidatus Pheonicimicrobiales</taxon>
        <taxon>Candidatus Phoenicimicrobiaceae</taxon>
        <taxon>Candidatus Sediminicultor</taxon>
    </lineage>
</organism>
<dbReference type="Gene3D" id="3.30.1490.20">
    <property type="entry name" value="ATP-grasp fold, A domain"/>
    <property type="match status" value="1"/>
</dbReference>
<evidence type="ECO:0000259" key="5">
    <source>
        <dbReference type="PROSITE" id="PS50975"/>
    </source>
</evidence>
<gene>
    <name evidence="6" type="ORF">A2V47_03715</name>
</gene>
<dbReference type="AlphaFoldDB" id="A0A1F5A5R6"/>
<proteinExistence type="inferred from homology"/>
<evidence type="ECO:0000313" key="7">
    <source>
        <dbReference type="Proteomes" id="UP000177701"/>
    </source>
</evidence>
<feature type="domain" description="ATP-grasp" evidence="5">
    <location>
        <begin position="420"/>
        <end position="633"/>
    </location>
</feature>
<feature type="region of interest" description="Disordered" evidence="4">
    <location>
        <begin position="1"/>
        <end position="22"/>
    </location>
</feature>
<accession>A0A1F5A5R6</accession>
<evidence type="ECO:0000313" key="6">
    <source>
        <dbReference type="EMBL" id="OGD13913.1"/>
    </source>
</evidence>
<dbReference type="GO" id="GO:0005524">
    <property type="term" value="F:ATP binding"/>
    <property type="evidence" value="ECO:0007669"/>
    <property type="project" value="UniProtKB-UniRule"/>
</dbReference>
<dbReference type="Gene3D" id="3.30.470.20">
    <property type="entry name" value="ATP-grasp fold, B domain"/>
    <property type="match status" value="1"/>
</dbReference>
<name>A0A1F5A5R6_9BACT</name>
<evidence type="ECO:0000256" key="1">
    <source>
        <dbReference type="ARBA" id="ARBA00010871"/>
    </source>
</evidence>
<dbReference type="GO" id="GO:0046872">
    <property type="term" value="F:metal ion binding"/>
    <property type="evidence" value="ECO:0007669"/>
    <property type="project" value="InterPro"/>
</dbReference>
<keyword evidence="2 6" id="KW-0436">Ligase</keyword>
<dbReference type="Gene3D" id="3.40.50.150">
    <property type="entry name" value="Vaccinia Virus protein VP39"/>
    <property type="match status" value="1"/>
</dbReference>
<evidence type="ECO:0000256" key="3">
    <source>
        <dbReference type="PROSITE-ProRule" id="PRU00409"/>
    </source>
</evidence>
<keyword evidence="3" id="KW-0067">ATP-binding</keyword>
<dbReference type="PROSITE" id="PS50975">
    <property type="entry name" value="ATP_GRASP"/>
    <property type="match status" value="1"/>
</dbReference>
<dbReference type="InterPro" id="IPR041698">
    <property type="entry name" value="Methyltransf_25"/>
</dbReference>
<dbReference type="PANTHER" id="PTHR23132">
    <property type="entry name" value="D-ALANINE--D-ALANINE LIGASE"/>
    <property type="match status" value="1"/>
</dbReference>
<dbReference type="Proteomes" id="UP000177701">
    <property type="component" value="Unassembled WGS sequence"/>
</dbReference>
<dbReference type="PANTHER" id="PTHR23132:SF23">
    <property type="entry name" value="D-ALANINE--D-ALANINE LIGASE B"/>
    <property type="match status" value="1"/>
</dbReference>
<dbReference type="STRING" id="1797291.A2V47_03715"/>
<dbReference type="EMBL" id="MEYH01000097">
    <property type="protein sequence ID" value="OGD13913.1"/>
    <property type="molecule type" value="Genomic_DNA"/>
</dbReference>
<protein>
    <submittedName>
        <fullName evidence="6">D-alanine--D-alanine ligase</fullName>
    </submittedName>
</protein>
<evidence type="ECO:0000256" key="4">
    <source>
        <dbReference type="SAM" id="MobiDB-lite"/>
    </source>
</evidence>
<evidence type="ECO:0000256" key="2">
    <source>
        <dbReference type="ARBA" id="ARBA00022598"/>
    </source>
</evidence>